<evidence type="ECO:0000313" key="4">
    <source>
        <dbReference type="Proteomes" id="UP000008963"/>
    </source>
</evidence>
<gene>
    <name evidence="3" type="ordered locus">BMS_3377</name>
</gene>
<dbReference type="PATRIC" id="fig|862908.3.peg.3230"/>
<dbReference type="HOGENOM" id="CLU_1037333_0_0_7"/>
<dbReference type="EMBL" id="FQ312005">
    <property type="protein sequence ID" value="CBW28120.1"/>
    <property type="molecule type" value="Genomic_DNA"/>
</dbReference>
<feature type="compositionally biased region" description="Basic and acidic residues" evidence="1">
    <location>
        <begin position="242"/>
        <end position="251"/>
    </location>
</feature>
<dbReference type="SMART" id="SM00240">
    <property type="entry name" value="FHA"/>
    <property type="match status" value="1"/>
</dbReference>
<dbReference type="SUPFAM" id="SSF49879">
    <property type="entry name" value="SMAD/FHA domain"/>
    <property type="match status" value="1"/>
</dbReference>
<dbReference type="PROSITE" id="PS50006">
    <property type="entry name" value="FHA_DOMAIN"/>
    <property type="match status" value="1"/>
</dbReference>
<evidence type="ECO:0000313" key="3">
    <source>
        <dbReference type="EMBL" id="CBW28120.1"/>
    </source>
</evidence>
<feature type="compositionally biased region" description="Basic and acidic residues" evidence="1">
    <location>
        <begin position="161"/>
        <end position="170"/>
    </location>
</feature>
<dbReference type="CDD" id="cd00060">
    <property type="entry name" value="FHA"/>
    <property type="match status" value="1"/>
</dbReference>
<accession>E1X150</accession>
<evidence type="ECO:0000259" key="2">
    <source>
        <dbReference type="PROSITE" id="PS50006"/>
    </source>
</evidence>
<reference evidence="4" key="1">
    <citation type="journal article" date="2013" name="ISME J.">
        <title>A small predatory core genome in the divergent marine Bacteriovorax marinus SJ and the terrestrial Bdellovibrio bacteriovorus.</title>
        <authorList>
            <person name="Crossman L.C."/>
            <person name="Chen H."/>
            <person name="Cerdeno-Tarraga A.M."/>
            <person name="Brooks K."/>
            <person name="Quail M.A."/>
            <person name="Pineiro S.A."/>
            <person name="Hobley L."/>
            <person name="Sockett R.E."/>
            <person name="Bentley S.D."/>
            <person name="Parkhill J."/>
            <person name="Williams H.N."/>
            <person name="Stine O.C."/>
        </authorList>
    </citation>
    <scope>NUCLEOTIDE SEQUENCE [LARGE SCALE GENOMIC DNA]</scope>
    <source>
        <strain evidence="4">ATCC BAA-682 / DSM 15412 / SJ</strain>
    </source>
</reference>
<feature type="region of interest" description="Disordered" evidence="1">
    <location>
        <begin position="123"/>
        <end position="268"/>
    </location>
</feature>
<dbReference type="PANTHER" id="PTHR23308">
    <property type="entry name" value="NUCLEAR INHIBITOR OF PROTEIN PHOSPHATASE-1"/>
    <property type="match status" value="1"/>
</dbReference>
<feature type="compositionally biased region" description="Basic residues" evidence="1">
    <location>
        <begin position="252"/>
        <end position="268"/>
    </location>
</feature>
<dbReference type="Proteomes" id="UP000008963">
    <property type="component" value="Chromosome"/>
</dbReference>
<sequence length="268" mass="30123">MEIIMAVLLIIREENEERRVKLTAQPLILGRSSKCHVQIKDQMCSGKHCAFKLNQQFKVLVKDLESTNGTYLNDCQIMDTHLMLDDVLKIGNCEIFIDRSELSPKEKAILTRDEPTAQIKFMDLPSSQRTVKPSQVVRAKQQAQQGAKPGSKPVPKAPKKFFPESEEKTMVAKKPVPKQEPVKKPQAPEGTNTNTNTSLKERLAQKAKNLNQKKSAPQVEVSNERQIDLEESSGDTQFIQLDKGDKSSPGDKKKKSSLASKLKKVFKK</sequence>
<feature type="domain" description="FHA" evidence="2">
    <location>
        <begin position="27"/>
        <end position="77"/>
    </location>
</feature>
<evidence type="ECO:0000256" key="1">
    <source>
        <dbReference type="SAM" id="MobiDB-lite"/>
    </source>
</evidence>
<name>E1X150_HALMS</name>
<dbReference type="InterPro" id="IPR008984">
    <property type="entry name" value="SMAD_FHA_dom_sf"/>
</dbReference>
<dbReference type="InterPro" id="IPR050923">
    <property type="entry name" value="Cell_Proc_Reg/RNA_Proc"/>
</dbReference>
<dbReference type="Pfam" id="PF00498">
    <property type="entry name" value="FHA"/>
    <property type="match status" value="1"/>
</dbReference>
<dbReference type="eggNOG" id="COG1716">
    <property type="taxonomic scope" value="Bacteria"/>
</dbReference>
<feature type="compositionally biased region" description="Low complexity" evidence="1">
    <location>
        <begin position="135"/>
        <end position="148"/>
    </location>
</feature>
<keyword evidence="4" id="KW-1185">Reference proteome</keyword>
<dbReference type="STRING" id="862908.BMS_3377"/>
<dbReference type="Gene3D" id="2.60.200.20">
    <property type="match status" value="1"/>
</dbReference>
<protein>
    <recommendedName>
        <fullName evidence="2">FHA domain-containing protein</fullName>
    </recommendedName>
</protein>
<organism evidence="3 4">
    <name type="scientific">Halobacteriovorax marinus (strain ATCC BAA-682 / DSM 15412 / SJ)</name>
    <name type="common">Bacteriovorax marinus</name>
    <dbReference type="NCBI Taxonomy" id="862908"/>
    <lineage>
        <taxon>Bacteria</taxon>
        <taxon>Pseudomonadati</taxon>
        <taxon>Bdellovibrionota</taxon>
        <taxon>Bacteriovoracia</taxon>
        <taxon>Bacteriovoracales</taxon>
        <taxon>Halobacteriovoraceae</taxon>
        <taxon>Halobacteriovorax</taxon>
    </lineage>
</organism>
<dbReference type="InterPro" id="IPR000253">
    <property type="entry name" value="FHA_dom"/>
</dbReference>
<dbReference type="AlphaFoldDB" id="E1X150"/>
<proteinExistence type="predicted"/>
<dbReference type="KEGG" id="bmx:BMS_3377"/>